<evidence type="ECO:0000256" key="3">
    <source>
        <dbReference type="ARBA" id="ARBA00022692"/>
    </source>
</evidence>
<name>A0A7S3ZES4_9EUKA</name>
<dbReference type="PIRSF" id="PIRSF005413">
    <property type="entry name" value="COX11"/>
    <property type="match status" value="1"/>
</dbReference>
<dbReference type="InterPro" id="IPR007533">
    <property type="entry name" value="Cyt_c_oxidase_assmbl_CtaG"/>
</dbReference>
<keyword evidence="4" id="KW-1133">Transmembrane helix</keyword>
<organism evidence="7">
    <name type="scientific">Lotharella globosa</name>
    <dbReference type="NCBI Taxonomy" id="91324"/>
    <lineage>
        <taxon>Eukaryota</taxon>
        <taxon>Sar</taxon>
        <taxon>Rhizaria</taxon>
        <taxon>Cercozoa</taxon>
        <taxon>Chlorarachniophyceae</taxon>
        <taxon>Lotharella</taxon>
    </lineage>
</organism>
<dbReference type="HAMAP" id="MF_00155">
    <property type="entry name" value="CtaG"/>
    <property type="match status" value="1"/>
</dbReference>
<proteinExistence type="inferred from homology"/>
<dbReference type="GO" id="GO:0005743">
    <property type="term" value="C:mitochondrial inner membrane"/>
    <property type="evidence" value="ECO:0007669"/>
    <property type="project" value="UniProtKB-SubCell"/>
</dbReference>
<dbReference type="FunFam" id="2.60.370.10:FF:000001">
    <property type="entry name" value="COX11 cytochrome c oxidase assembly homolog"/>
    <property type="match status" value="1"/>
</dbReference>
<evidence type="ECO:0008006" key="8">
    <source>
        <dbReference type="Google" id="ProtNLM"/>
    </source>
</evidence>
<comment type="function">
    <text evidence="1">Exerts its effect at some terminal stage of cytochrome c oxidase synthesis, probably by being involved in the insertion of the copper B into subunit I.</text>
</comment>
<dbReference type="PANTHER" id="PTHR21320">
    <property type="entry name" value="CYTOCHROME C OXIDASE ASSEMBLY PROTEIN COX11-RELATED"/>
    <property type="match status" value="1"/>
</dbReference>
<reference evidence="7" key="1">
    <citation type="submission" date="2021-01" db="EMBL/GenBank/DDBJ databases">
        <authorList>
            <person name="Corre E."/>
            <person name="Pelletier E."/>
            <person name="Niang G."/>
            <person name="Scheremetjew M."/>
            <person name="Finn R."/>
            <person name="Kale V."/>
            <person name="Holt S."/>
            <person name="Cochrane G."/>
            <person name="Meng A."/>
            <person name="Brown T."/>
            <person name="Cohen L."/>
        </authorList>
    </citation>
    <scope>NUCLEOTIDE SEQUENCE</scope>
    <source>
        <strain evidence="7">CCCM811</strain>
    </source>
</reference>
<sequence>MGLSYAAVPLYQAFCQVTGYGGTVQIDKEKTLEQLSSAKKGERQLIIKFDAGTGIGMPWKFKPLQSQVQLVTGETVLAFYNAHNPTNQPMTGVATYNVTPMKAGLYFNKVQCFCFHEQRLQANENVDMPVFFFIDNEFELDPRMDDVQEITLSYTFFPIDDEEDPSDSSSSAQKVSSS</sequence>
<dbReference type="Pfam" id="PF04442">
    <property type="entry name" value="CtaG_Cox11"/>
    <property type="match status" value="1"/>
</dbReference>
<dbReference type="NCBIfam" id="NF003465">
    <property type="entry name" value="PRK05089.1"/>
    <property type="match status" value="1"/>
</dbReference>
<evidence type="ECO:0000313" key="7">
    <source>
        <dbReference type="EMBL" id="CAE0680789.1"/>
    </source>
</evidence>
<dbReference type="InterPro" id="IPR023471">
    <property type="entry name" value="CtaG/Cox11_dom_sf"/>
</dbReference>
<accession>A0A7S3ZES4</accession>
<dbReference type="PANTHER" id="PTHR21320:SF3">
    <property type="entry name" value="CYTOCHROME C OXIDASE ASSEMBLY PROTEIN COX11, MITOCHONDRIAL-RELATED"/>
    <property type="match status" value="1"/>
</dbReference>
<feature type="region of interest" description="Disordered" evidence="6">
    <location>
        <begin position="159"/>
        <end position="178"/>
    </location>
</feature>
<dbReference type="Gene3D" id="2.60.370.10">
    <property type="entry name" value="Ctag/Cox11"/>
    <property type="match status" value="1"/>
</dbReference>
<evidence type="ECO:0000256" key="5">
    <source>
        <dbReference type="ARBA" id="ARBA00023136"/>
    </source>
</evidence>
<keyword evidence="5" id="KW-0472">Membrane</keyword>
<evidence type="ECO:0000256" key="2">
    <source>
        <dbReference type="ARBA" id="ARBA00004243"/>
    </source>
</evidence>
<feature type="compositionally biased region" description="Low complexity" evidence="6">
    <location>
        <begin position="167"/>
        <end position="178"/>
    </location>
</feature>
<gene>
    <name evidence="7" type="ORF">LGLO00237_LOCUS32576</name>
</gene>
<dbReference type="GO" id="GO:0005507">
    <property type="term" value="F:copper ion binding"/>
    <property type="evidence" value="ECO:0007669"/>
    <property type="project" value="InterPro"/>
</dbReference>
<evidence type="ECO:0000256" key="1">
    <source>
        <dbReference type="ARBA" id="ARBA00004007"/>
    </source>
</evidence>
<dbReference type="AlphaFoldDB" id="A0A7S3ZES4"/>
<keyword evidence="3" id="KW-0812">Transmembrane</keyword>
<evidence type="ECO:0000256" key="6">
    <source>
        <dbReference type="SAM" id="MobiDB-lite"/>
    </source>
</evidence>
<dbReference type="SUPFAM" id="SSF110111">
    <property type="entry name" value="Ctag/Cox11"/>
    <property type="match status" value="1"/>
</dbReference>
<comment type="subcellular location">
    <subcellularLocation>
        <location evidence="2">Mitochondrion inner membrane</location>
        <topology evidence="2">Single-pass membrane protein</topology>
        <orientation evidence="2">Intermembrane side</orientation>
    </subcellularLocation>
</comment>
<evidence type="ECO:0000256" key="4">
    <source>
        <dbReference type="ARBA" id="ARBA00022989"/>
    </source>
</evidence>
<protein>
    <recommendedName>
        <fullName evidence="8">Cytochrome c oxidase assembly protein CtaG</fullName>
    </recommendedName>
</protein>
<dbReference type="EMBL" id="HBIV01046635">
    <property type="protein sequence ID" value="CAE0680789.1"/>
    <property type="molecule type" value="Transcribed_RNA"/>
</dbReference>